<evidence type="ECO:0000259" key="2">
    <source>
        <dbReference type="Pfam" id="PF12804"/>
    </source>
</evidence>
<dbReference type="RefSeq" id="WP_167673151.1">
    <property type="nucleotide sequence ID" value="NZ_JAATJS010000003.1"/>
</dbReference>
<name>A0ABX0VC59_9HYPH</name>
<keyword evidence="4" id="KW-1185">Reference proteome</keyword>
<gene>
    <name evidence="3" type="ORF">HB375_11725</name>
</gene>
<dbReference type="EMBL" id="JAATJS010000003">
    <property type="protein sequence ID" value="NIX77278.1"/>
    <property type="molecule type" value="Genomic_DNA"/>
</dbReference>
<sequence>MSGVAALILAAGQGSRFGTEPKLLAHFRGKPLIRHVVEAVMGSSARPVIVVTGYRAREVERTVSGLEVGIVRNPSFSEGLSTSLKTGFAALPPEVQGVIILLGDMPLITTGLINVLIAAWSEERPYALVPTFNGRRGNPVVLSREIGMMVGSLSGDTGASLILRGRSDVLEWPVDDPAILEDIDTPDMLQEAAMLK</sequence>
<dbReference type="Gene3D" id="3.90.550.10">
    <property type="entry name" value="Spore Coat Polysaccharide Biosynthesis Protein SpsA, Chain A"/>
    <property type="match status" value="1"/>
</dbReference>
<dbReference type="PANTHER" id="PTHR43777:SF1">
    <property type="entry name" value="MOLYBDENUM COFACTOR CYTIDYLYLTRANSFERASE"/>
    <property type="match status" value="1"/>
</dbReference>
<protein>
    <submittedName>
        <fullName evidence="3">Nucleotidyltransferase family protein</fullName>
    </submittedName>
</protein>
<dbReference type="CDD" id="cd04182">
    <property type="entry name" value="GT_2_like_f"/>
    <property type="match status" value="1"/>
</dbReference>
<keyword evidence="1" id="KW-0460">Magnesium</keyword>
<organism evidence="3 4">
    <name type="scientific">Microvirga terricola</name>
    <dbReference type="NCBI Taxonomy" id="2719797"/>
    <lineage>
        <taxon>Bacteria</taxon>
        <taxon>Pseudomonadati</taxon>
        <taxon>Pseudomonadota</taxon>
        <taxon>Alphaproteobacteria</taxon>
        <taxon>Hyphomicrobiales</taxon>
        <taxon>Methylobacteriaceae</taxon>
        <taxon>Microvirga</taxon>
    </lineage>
</organism>
<dbReference type="Proteomes" id="UP000707352">
    <property type="component" value="Unassembled WGS sequence"/>
</dbReference>
<dbReference type="Pfam" id="PF12804">
    <property type="entry name" value="NTP_transf_3"/>
    <property type="match status" value="1"/>
</dbReference>
<dbReference type="InterPro" id="IPR025877">
    <property type="entry name" value="MobA-like_NTP_Trfase"/>
</dbReference>
<accession>A0ABX0VC59</accession>
<dbReference type="InterPro" id="IPR029044">
    <property type="entry name" value="Nucleotide-diphossugar_trans"/>
</dbReference>
<evidence type="ECO:0000256" key="1">
    <source>
        <dbReference type="ARBA" id="ARBA00022842"/>
    </source>
</evidence>
<dbReference type="SUPFAM" id="SSF53448">
    <property type="entry name" value="Nucleotide-diphospho-sugar transferases"/>
    <property type="match status" value="1"/>
</dbReference>
<evidence type="ECO:0000313" key="4">
    <source>
        <dbReference type="Proteomes" id="UP000707352"/>
    </source>
</evidence>
<feature type="domain" description="MobA-like NTP transferase" evidence="2">
    <location>
        <begin position="6"/>
        <end position="165"/>
    </location>
</feature>
<reference evidence="3 4" key="1">
    <citation type="submission" date="2020-03" db="EMBL/GenBank/DDBJ databases">
        <title>The genome sequence of Microvirga sp. c23x22.</title>
        <authorList>
            <person name="Zhang X."/>
        </authorList>
    </citation>
    <scope>NUCLEOTIDE SEQUENCE [LARGE SCALE GENOMIC DNA]</scope>
    <source>
        <strain evidence="4">c23x22</strain>
    </source>
</reference>
<evidence type="ECO:0000313" key="3">
    <source>
        <dbReference type="EMBL" id="NIX77278.1"/>
    </source>
</evidence>
<dbReference type="PANTHER" id="PTHR43777">
    <property type="entry name" value="MOLYBDENUM COFACTOR CYTIDYLYLTRANSFERASE"/>
    <property type="match status" value="1"/>
</dbReference>
<comment type="caution">
    <text evidence="3">The sequence shown here is derived from an EMBL/GenBank/DDBJ whole genome shotgun (WGS) entry which is preliminary data.</text>
</comment>
<proteinExistence type="predicted"/>